<dbReference type="AlphaFoldDB" id="A0A4R3LE67"/>
<dbReference type="OrthoDB" id="9813298at2"/>
<feature type="transmembrane region" description="Helical" evidence="7">
    <location>
        <begin position="193"/>
        <end position="213"/>
    </location>
</feature>
<gene>
    <name evidence="8" type="ORF">EDC25_10945</name>
</gene>
<dbReference type="Pfam" id="PF01027">
    <property type="entry name" value="Bax1-I"/>
    <property type="match status" value="1"/>
</dbReference>
<keyword evidence="8" id="KW-0378">Hydrolase</keyword>
<dbReference type="GO" id="GO:0006508">
    <property type="term" value="P:proteolysis"/>
    <property type="evidence" value="ECO:0007669"/>
    <property type="project" value="UniProtKB-KW"/>
</dbReference>
<evidence type="ECO:0000256" key="5">
    <source>
        <dbReference type="ARBA" id="ARBA00022989"/>
    </source>
</evidence>
<comment type="caution">
    <text evidence="8">The sequence shown here is derived from an EMBL/GenBank/DDBJ whole genome shotgun (WGS) entry which is preliminary data.</text>
</comment>
<evidence type="ECO:0000256" key="2">
    <source>
        <dbReference type="ARBA" id="ARBA00010350"/>
    </source>
</evidence>
<keyword evidence="3" id="KW-1003">Cell membrane</keyword>
<evidence type="ECO:0000256" key="4">
    <source>
        <dbReference type="ARBA" id="ARBA00022692"/>
    </source>
</evidence>
<accession>A0A4R3LE67</accession>
<dbReference type="RefSeq" id="WP_123520725.1">
    <property type="nucleotide sequence ID" value="NZ_JBHLWF010000086.1"/>
</dbReference>
<reference evidence="8 9" key="1">
    <citation type="submission" date="2019-03" db="EMBL/GenBank/DDBJ databases">
        <title>Genomic Encyclopedia of Type Strains, Phase IV (KMG-IV): sequencing the most valuable type-strain genomes for metagenomic binning, comparative biology and taxonomic classification.</title>
        <authorList>
            <person name="Goeker M."/>
        </authorList>
    </citation>
    <scope>NUCLEOTIDE SEQUENCE [LARGE SCALE GENOMIC DNA]</scope>
    <source>
        <strain evidence="8 9">DSM 21944</strain>
    </source>
</reference>
<protein>
    <submittedName>
        <fullName evidence="8">Modulator of FtsH protease</fullName>
    </submittedName>
</protein>
<name>A0A4R3LE67_9GAMM</name>
<dbReference type="PANTHER" id="PTHR23291:SF115">
    <property type="entry name" value="MODULATOR OF FTSH PROTEASE YCCA"/>
    <property type="match status" value="1"/>
</dbReference>
<feature type="transmembrane region" description="Helical" evidence="7">
    <location>
        <begin position="108"/>
        <end position="128"/>
    </location>
</feature>
<evidence type="ECO:0000313" key="9">
    <source>
        <dbReference type="Proteomes" id="UP000294599"/>
    </source>
</evidence>
<evidence type="ECO:0000256" key="1">
    <source>
        <dbReference type="ARBA" id="ARBA00004651"/>
    </source>
</evidence>
<feature type="transmembrane region" description="Helical" evidence="7">
    <location>
        <begin position="49"/>
        <end position="71"/>
    </location>
</feature>
<dbReference type="EMBL" id="SMAF01000009">
    <property type="protein sequence ID" value="TCS98192.1"/>
    <property type="molecule type" value="Genomic_DNA"/>
</dbReference>
<dbReference type="PANTHER" id="PTHR23291">
    <property type="entry name" value="BAX INHIBITOR-RELATED"/>
    <property type="match status" value="1"/>
</dbReference>
<feature type="transmembrane region" description="Helical" evidence="7">
    <location>
        <begin position="162"/>
        <end position="181"/>
    </location>
</feature>
<evidence type="ECO:0000256" key="3">
    <source>
        <dbReference type="ARBA" id="ARBA00022475"/>
    </source>
</evidence>
<comment type="subcellular location">
    <subcellularLocation>
        <location evidence="1">Cell membrane</location>
        <topology evidence="1">Multi-pass membrane protein</topology>
    </subcellularLocation>
</comment>
<keyword evidence="8" id="KW-0645">Protease</keyword>
<keyword evidence="5 7" id="KW-1133">Transmembrane helix</keyword>
<proteinExistence type="inferred from homology"/>
<comment type="similarity">
    <text evidence="2 7">Belongs to the BI1 family.</text>
</comment>
<feature type="transmembrane region" description="Helical" evidence="7">
    <location>
        <begin position="135"/>
        <end position="156"/>
    </location>
</feature>
<dbReference type="GO" id="GO:0005886">
    <property type="term" value="C:plasma membrane"/>
    <property type="evidence" value="ECO:0007669"/>
    <property type="project" value="UniProtKB-SubCell"/>
</dbReference>
<keyword evidence="4 7" id="KW-0812">Transmembrane</keyword>
<dbReference type="GO" id="GO:0008233">
    <property type="term" value="F:peptidase activity"/>
    <property type="evidence" value="ECO:0007669"/>
    <property type="project" value="UniProtKB-KW"/>
</dbReference>
<evidence type="ECO:0000256" key="7">
    <source>
        <dbReference type="RuleBase" id="RU004379"/>
    </source>
</evidence>
<evidence type="ECO:0000256" key="6">
    <source>
        <dbReference type="ARBA" id="ARBA00023136"/>
    </source>
</evidence>
<feature type="transmembrane region" description="Helical" evidence="7">
    <location>
        <begin position="78"/>
        <end position="102"/>
    </location>
</feature>
<dbReference type="Proteomes" id="UP000294599">
    <property type="component" value="Unassembled WGS sequence"/>
</dbReference>
<keyword evidence="6 7" id="KW-0472">Membrane</keyword>
<dbReference type="InterPro" id="IPR006214">
    <property type="entry name" value="Bax_inhibitor_1-related"/>
</dbReference>
<feature type="transmembrane region" description="Helical" evidence="7">
    <location>
        <begin position="25"/>
        <end position="43"/>
    </location>
</feature>
<sequence>MSDNPMTAPGVAATGAVSSVVRNTYLLLSMVMAVAAIGAFIGLRSGIAWSMGMWLVFMVVFIGGPFAINAAKKGDTAIWLTFAWAGLVGFLLSPLIAAYLRIPGGSTIVMNALGGTAALFIGLSAVALSTKKDFSFLTSFLMAGLIVVLIAIVAQIFLQIPLLSLVISGVAVLLMSGFILYDTSRMIHDGNANPVYITVSLFGNMVVLFSHLLNLMSFFGGDD</sequence>
<keyword evidence="9" id="KW-1185">Reference proteome</keyword>
<evidence type="ECO:0000313" key="8">
    <source>
        <dbReference type="EMBL" id="TCS98192.1"/>
    </source>
</evidence>
<organism evidence="8 9">
    <name type="scientific">Pseudofulvimonas gallinarii</name>
    <dbReference type="NCBI Taxonomy" id="634155"/>
    <lineage>
        <taxon>Bacteria</taxon>
        <taxon>Pseudomonadati</taxon>
        <taxon>Pseudomonadota</taxon>
        <taxon>Gammaproteobacteria</taxon>
        <taxon>Lysobacterales</taxon>
        <taxon>Rhodanobacteraceae</taxon>
        <taxon>Pseudofulvimonas</taxon>
    </lineage>
</organism>